<dbReference type="Proteomes" id="UP000016665">
    <property type="component" value="Chromosome 3"/>
</dbReference>
<dbReference type="FunFam" id="1.10.565.10:FF:000019">
    <property type="entry name" value="Nuclear receptor subfamily 2 group E member 1"/>
    <property type="match status" value="1"/>
</dbReference>
<dbReference type="GO" id="GO:0060291">
    <property type="term" value="P:long-term synaptic potentiation"/>
    <property type="evidence" value="ECO:0007669"/>
    <property type="project" value="Ensembl"/>
</dbReference>
<keyword evidence="4" id="KW-0539">Nucleus</keyword>
<reference evidence="6 7" key="1">
    <citation type="journal article" date="2012" name="Nature">
        <title>The genomic landscape of species divergence in Ficedula flycatchers.</title>
        <authorList>
            <person name="Ellegren H."/>
            <person name="Smeds L."/>
            <person name="Burri R."/>
            <person name="Olason P.I."/>
            <person name="Backstrom N."/>
            <person name="Kawakami T."/>
            <person name="Kunstner A."/>
            <person name="Makinen H."/>
            <person name="Nadachowska-Brzyska K."/>
            <person name="Qvarnstrom A."/>
            <person name="Uebbing S."/>
            <person name="Wolf J.B."/>
        </authorList>
    </citation>
    <scope>NUCLEOTIDE SEQUENCE [LARGE SCALE GENOMIC DNA]</scope>
</reference>
<dbReference type="GO" id="GO:0045766">
    <property type="term" value="P:positive regulation of angiogenesis"/>
    <property type="evidence" value="ECO:0007669"/>
    <property type="project" value="Ensembl"/>
</dbReference>
<dbReference type="GO" id="GO:0006915">
    <property type="term" value="P:apoptotic process"/>
    <property type="evidence" value="ECO:0007669"/>
    <property type="project" value="Ensembl"/>
</dbReference>
<feature type="domain" description="NR LBD" evidence="5">
    <location>
        <begin position="1"/>
        <end position="219"/>
    </location>
</feature>
<protein>
    <submittedName>
        <fullName evidence="6">Nuclear receptor subfamily 2 group E member 1</fullName>
    </submittedName>
</protein>
<evidence type="ECO:0000259" key="5">
    <source>
        <dbReference type="PROSITE" id="PS51843"/>
    </source>
</evidence>
<dbReference type="InterPro" id="IPR000536">
    <property type="entry name" value="Nucl_hrmn_rcpt_lig-bd"/>
</dbReference>
<dbReference type="Ensembl" id="ENSFALT00000031180.1">
    <property type="protein sequence ID" value="ENSFALP00000028923.1"/>
    <property type="gene ID" value="ENSFALG00000027672.1"/>
</dbReference>
<reference evidence="6" key="3">
    <citation type="submission" date="2025-09" db="UniProtKB">
        <authorList>
            <consortium name="Ensembl"/>
        </authorList>
    </citation>
    <scope>IDENTIFICATION</scope>
</reference>
<accession>A0A803W1R7</accession>
<dbReference type="GO" id="GO:0001662">
    <property type="term" value="P:behavioral fear response"/>
    <property type="evidence" value="ECO:0007669"/>
    <property type="project" value="Ensembl"/>
</dbReference>
<dbReference type="GO" id="GO:0002052">
    <property type="term" value="P:positive regulation of neuroblast proliferation"/>
    <property type="evidence" value="ECO:0007669"/>
    <property type="project" value="Ensembl"/>
</dbReference>
<dbReference type="GO" id="GO:0048708">
    <property type="term" value="P:astrocyte differentiation"/>
    <property type="evidence" value="ECO:0007669"/>
    <property type="project" value="Ensembl"/>
</dbReference>
<evidence type="ECO:0000256" key="1">
    <source>
        <dbReference type="ARBA" id="ARBA00023015"/>
    </source>
</evidence>
<dbReference type="GO" id="GO:0001228">
    <property type="term" value="F:DNA-binding transcription activator activity, RNA polymerase II-specific"/>
    <property type="evidence" value="ECO:0007669"/>
    <property type="project" value="Ensembl"/>
</dbReference>
<dbReference type="GO" id="GO:2000178">
    <property type="term" value="P:negative regulation of neural precursor cell proliferation"/>
    <property type="evidence" value="ECO:0007669"/>
    <property type="project" value="Ensembl"/>
</dbReference>
<dbReference type="InterPro" id="IPR035500">
    <property type="entry name" value="NHR-like_dom_sf"/>
</dbReference>
<dbReference type="GO" id="GO:0007405">
    <property type="term" value="P:neuroblast proliferation"/>
    <property type="evidence" value="ECO:0007669"/>
    <property type="project" value="Ensembl"/>
</dbReference>
<dbReference type="GeneTree" id="ENSGT00940000156693"/>
<dbReference type="GO" id="GO:0043066">
    <property type="term" value="P:negative regulation of apoptotic process"/>
    <property type="evidence" value="ECO:0007669"/>
    <property type="project" value="Ensembl"/>
</dbReference>
<dbReference type="GO" id="GO:0090049">
    <property type="term" value="P:regulation of cell migration involved in sprouting angiogenesis"/>
    <property type="evidence" value="ECO:0007669"/>
    <property type="project" value="Ensembl"/>
</dbReference>
<keyword evidence="7" id="KW-1185">Reference proteome</keyword>
<dbReference type="AlphaFoldDB" id="A0A803W1R7"/>
<evidence type="ECO:0000256" key="3">
    <source>
        <dbReference type="ARBA" id="ARBA00023170"/>
    </source>
</evidence>
<dbReference type="GO" id="GO:0021960">
    <property type="term" value="P:anterior commissure morphogenesis"/>
    <property type="evidence" value="ECO:0007669"/>
    <property type="project" value="Ensembl"/>
</dbReference>
<dbReference type="GO" id="GO:0048814">
    <property type="term" value="P:regulation of dendrite morphogenesis"/>
    <property type="evidence" value="ECO:0007669"/>
    <property type="project" value="Ensembl"/>
</dbReference>
<dbReference type="GO" id="GO:0000978">
    <property type="term" value="F:RNA polymerase II cis-regulatory region sequence-specific DNA binding"/>
    <property type="evidence" value="ECO:0007669"/>
    <property type="project" value="Ensembl"/>
</dbReference>
<evidence type="ECO:0000256" key="4">
    <source>
        <dbReference type="ARBA" id="ARBA00023242"/>
    </source>
</evidence>
<organism evidence="6 7">
    <name type="scientific">Ficedula albicollis</name>
    <name type="common">Collared flycatcher</name>
    <name type="synonym">Muscicapa albicollis</name>
    <dbReference type="NCBI Taxonomy" id="59894"/>
    <lineage>
        <taxon>Eukaryota</taxon>
        <taxon>Metazoa</taxon>
        <taxon>Chordata</taxon>
        <taxon>Craniata</taxon>
        <taxon>Vertebrata</taxon>
        <taxon>Euteleostomi</taxon>
        <taxon>Archelosauria</taxon>
        <taxon>Archosauria</taxon>
        <taxon>Dinosauria</taxon>
        <taxon>Saurischia</taxon>
        <taxon>Theropoda</taxon>
        <taxon>Coelurosauria</taxon>
        <taxon>Aves</taxon>
        <taxon>Neognathae</taxon>
        <taxon>Neoaves</taxon>
        <taxon>Telluraves</taxon>
        <taxon>Australaves</taxon>
        <taxon>Passeriformes</taxon>
        <taxon>Muscicapidae</taxon>
        <taxon>Ficedula</taxon>
    </lineage>
</organism>
<keyword evidence="3" id="KW-0675">Receptor</keyword>
<dbReference type="GO" id="GO:0005634">
    <property type="term" value="C:nucleus"/>
    <property type="evidence" value="ECO:0007669"/>
    <property type="project" value="Ensembl"/>
</dbReference>
<dbReference type="GO" id="GO:0021895">
    <property type="term" value="P:cerebral cortex neuron differentiation"/>
    <property type="evidence" value="ECO:0007669"/>
    <property type="project" value="Ensembl"/>
</dbReference>
<dbReference type="GO" id="GO:0045665">
    <property type="term" value="P:negative regulation of neuron differentiation"/>
    <property type="evidence" value="ECO:0007669"/>
    <property type="project" value="Ensembl"/>
</dbReference>
<dbReference type="GO" id="GO:0030198">
    <property type="term" value="P:extracellular matrix organization"/>
    <property type="evidence" value="ECO:0007669"/>
    <property type="project" value="Ensembl"/>
</dbReference>
<dbReference type="GO" id="GO:0002118">
    <property type="term" value="P:aggressive behavior"/>
    <property type="evidence" value="ECO:0007669"/>
    <property type="project" value="Ensembl"/>
</dbReference>
<proteinExistence type="predicted"/>
<dbReference type="GO" id="GO:0035176">
    <property type="term" value="P:social behavior"/>
    <property type="evidence" value="ECO:0007669"/>
    <property type="project" value="Ensembl"/>
</dbReference>
<dbReference type="GO" id="GO:0060164">
    <property type="term" value="P:regulation of timing of neuron differentiation"/>
    <property type="evidence" value="ECO:0007669"/>
    <property type="project" value="Ensembl"/>
</dbReference>
<dbReference type="GO" id="GO:0021819">
    <property type="term" value="P:layer formation in cerebral cortex"/>
    <property type="evidence" value="ECO:0007669"/>
    <property type="project" value="Ensembl"/>
</dbReference>
<dbReference type="GO" id="GO:0048712">
    <property type="term" value="P:negative regulation of astrocyte differentiation"/>
    <property type="evidence" value="ECO:0007669"/>
    <property type="project" value="Ensembl"/>
</dbReference>
<dbReference type="GO" id="GO:0021764">
    <property type="term" value="P:amygdala development"/>
    <property type="evidence" value="ECO:0007669"/>
    <property type="project" value="Ensembl"/>
</dbReference>
<dbReference type="PANTHER" id="PTHR24083">
    <property type="entry name" value="NUCLEAR HORMONE RECEPTOR"/>
    <property type="match status" value="1"/>
</dbReference>
<dbReference type="GO" id="GO:0001525">
    <property type="term" value="P:angiogenesis"/>
    <property type="evidence" value="ECO:0007669"/>
    <property type="project" value="Ensembl"/>
</dbReference>
<keyword evidence="2" id="KW-0804">Transcription</keyword>
<dbReference type="GO" id="GO:0007601">
    <property type="term" value="P:visual perception"/>
    <property type="evidence" value="ECO:0007669"/>
    <property type="project" value="Ensembl"/>
</dbReference>
<dbReference type="GO" id="GO:0001227">
    <property type="term" value="F:DNA-binding transcription repressor activity, RNA polymerase II-specific"/>
    <property type="evidence" value="ECO:0007669"/>
    <property type="project" value="Ensembl"/>
</dbReference>
<dbReference type="SUPFAM" id="SSF48508">
    <property type="entry name" value="Nuclear receptor ligand-binding domain"/>
    <property type="match status" value="1"/>
</dbReference>
<dbReference type="InterPro" id="IPR001723">
    <property type="entry name" value="Nuclear_hrmn_rcpt"/>
</dbReference>
<keyword evidence="1" id="KW-0805">Transcription regulation</keyword>
<dbReference type="InterPro" id="IPR050274">
    <property type="entry name" value="Nuclear_hormone_rcpt_NR2"/>
</dbReference>
<dbReference type="GO" id="GO:0035019">
    <property type="term" value="P:somatic stem cell population maintenance"/>
    <property type="evidence" value="ECO:0007669"/>
    <property type="project" value="Ensembl"/>
</dbReference>
<gene>
    <name evidence="6" type="primary">NR2E1</name>
</gene>
<dbReference type="GO" id="GO:0060041">
    <property type="term" value="P:retina development in camera-type eye"/>
    <property type="evidence" value="ECO:0007669"/>
    <property type="project" value="Ensembl"/>
</dbReference>
<sequence length="221" mass="25311">MQIMLFCCIHDCLHCHLNANYCVCYHPREDFILTFIQYSQFTCNQIGKCDNREDIDTEHFVRNQYKIKQMPLILFISSVSVSGMNSDNTDSQKLNKIISEIQALQEVVARFRQLRLDATEFACLKCIVTFKAVPTHSGSELRSFRNAAAIAALQDEAQLTLNSYIHTRYPTQPCRFGKLLLLLPALRSISPSTIEEVFFKKTIGNVPITRLLSDMYKSSDI</sequence>
<dbReference type="GO" id="GO:0043615">
    <property type="term" value="P:astrocyte cell migration"/>
    <property type="evidence" value="ECO:0007669"/>
    <property type="project" value="Ensembl"/>
</dbReference>
<evidence type="ECO:0000256" key="2">
    <source>
        <dbReference type="ARBA" id="ARBA00023163"/>
    </source>
</evidence>
<dbReference type="Pfam" id="PF00104">
    <property type="entry name" value="Hormone_recep"/>
    <property type="match status" value="1"/>
</dbReference>
<evidence type="ECO:0000313" key="7">
    <source>
        <dbReference type="Proteomes" id="UP000016665"/>
    </source>
</evidence>
<dbReference type="Gene3D" id="1.10.565.10">
    <property type="entry name" value="Retinoid X Receptor"/>
    <property type="match status" value="1"/>
</dbReference>
<dbReference type="SMART" id="SM00430">
    <property type="entry name" value="HOLI"/>
    <property type="match status" value="1"/>
</dbReference>
<dbReference type="PRINTS" id="PR00398">
    <property type="entry name" value="STRDHORMONER"/>
</dbReference>
<dbReference type="GO" id="GO:2000648">
    <property type="term" value="P:positive regulation of stem cell proliferation"/>
    <property type="evidence" value="ECO:0007669"/>
    <property type="project" value="Ensembl"/>
</dbReference>
<dbReference type="GO" id="GO:0045787">
    <property type="term" value="P:positive regulation of cell cycle"/>
    <property type="evidence" value="ECO:0007669"/>
    <property type="project" value="Ensembl"/>
</dbReference>
<dbReference type="GO" id="GO:0021772">
    <property type="term" value="P:olfactory bulb development"/>
    <property type="evidence" value="ECO:0007669"/>
    <property type="project" value="Ensembl"/>
</dbReference>
<dbReference type="GO" id="GO:0042826">
    <property type="term" value="F:histone deacetylase binding"/>
    <property type="evidence" value="ECO:0007669"/>
    <property type="project" value="Ensembl"/>
</dbReference>
<dbReference type="PROSITE" id="PS51843">
    <property type="entry name" value="NR_LBD"/>
    <property type="match status" value="1"/>
</dbReference>
<evidence type="ECO:0000313" key="6">
    <source>
        <dbReference type="Ensembl" id="ENSFALP00000028923.1"/>
    </source>
</evidence>
<reference evidence="6" key="2">
    <citation type="submission" date="2025-08" db="UniProtKB">
        <authorList>
            <consortium name="Ensembl"/>
        </authorList>
    </citation>
    <scope>IDENTIFICATION</scope>
</reference>
<dbReference type="GO" id="GO:0045165">
    <property type="term" value="P:cell fate commitment"/>
    <property type="evidence" value="ECO:0007669"/>
    <property type="project" value="Ensembl"/>
</dbReference>
<name>A0A803W1R7_FICAL</name>